<dbReference type="EC" id="2.8.1.12" evidence="3"/>
<evidence type="ECO:0000256" key="3">
    <source>
        <dbReference type="ARBA" id="ARBA00011950"/>
    </source>
</evidence>
<reference evidence="12 13" key="1">
    <citation type="submission" date="2016-10" db="EMBL/GenBank/DDBJ databases">
        <authorList>
            <person name="de Groot N.N."/>
        </authorList>
    </citation>
    <scope>NUCLEOTIDE SEQUENCE [LARGE SCALE GENOMIC DNA]</scope>
    <source>
        <strain evidence="12 13">HLD2</strain>
    </source>
</reference>
<organism evidence="12 13">
    <name type="scientific">Thiohalomonas denitrificans</name>
    <dbReference type="NCBI Taxonomy" id="415747"/>
    <lineage>
        <taxon>Bacteria</taxon>
        <taxon>Pseudomonadati</taxon>
        <taxon>Pseudomonadota</taxon>
        <taxon>Gammaproteobacteria</taxon>
        <taxon>Thiohalomonadales</taxon>
        <taxon>Thiohalomonadaceae</taxon>
        <taxon>Thiohalomonas</taxon>
    </lineage>
</organism>
<comment type="similarity">
    <text evidence="2">Belongs to the MoaE family.</text>
</comment>
<evidence type="ECO:0000256" key="7">
    <source>
        <dbReference type="ARBA" id="ARBA00029745"/>
    </source>
</evidence>
<dbReference type="Proteomes" id="UP000199648">
    <property type="component" value="Unassembled WGS sequence"/>
</dbReference>
<dbReference type="RefSeq" id="WP_217631927.1">
    <property type="nucleotide sequence ID" value="NZ_FMWD01000004.1"/>
</dbReference>
<accession>A0A1G5Q8V4</accession>
<dbReference type="CDD" id="cd00756">
    <property type="entry name" value="MoaE"/>
    <property type="match status" value="1"/>
</dbReference>
<evidence type="ECO:0000256" key="9">
    <source>
        <dbReference type="ARBA" id="ARBA00030781"/>
    </source>
</evidence>
<dbReference type="UniPathway" id="UPA00344"/>
<keyword evidence="13" id="KW-1185">Reference proteome</keyword>
<dbReference type="EMBL" id="FMWD01000004">
    <property type="protein sequence ID" value="SCZ57689.1"/>
    <property type="molecule type" value="Genomic_DNA"/>
</dbReference>
<dbReference type="STRING" id="415747.SAMN03097708_01485"/>
<evidence type="ECO:0000256" key="2">
    <source>
        <dbReference type="ARBA" id="ARBA00005426"/>
    </source>
</evidence>
<dbReference type="Pfam" id="PF02391">
    <property type="entry name" value="MoaE"/>
    <property type="match status" value="1"/>
</dbReference>
<gene>
    <name evidence="12" type="ORF">SAMN03097708_01485</name>
</gene>
<dbReference type="AlphaFoldDB" id="A0A1G5Q8V4"/>
<evidence type="ECO:0000256" key="8">
    <source>
        <dbReference type="ARBA" id="ARBA00030407"/>
    </source>
</evidence>
<evidence type="ECO:0000256" key="5">
    <source>
        <dbReference type="ARBA" id="ARBA00023150"/>
    </source>
</evidence>
<dbReference type="GO" id="GO:0030366">
    <property type="term" value="F:molybdopterin synthase activity"/>
    <property type="evidence" value="ECO:0007669"/>
    <property type="project" value="UniProtKB-EC"/>
</dbReference>
<comment type="pathway">
    <text evidence="1">Cofactor biosynthesis; molybdopterin biosynthesis.</text>
</comment>
<comment type="subunit">
    <text evidence="6">Heterotetramer of 2 MoaD subunits and 2 MoaE subunits. Also stable as homodimer. The enzyme changes between these two forms during catalysis.</text>
</comment>
<dbReference type="InterPro" id="IPR003448">
    <property type="entry name" value="Mopterin_biosynth_MoaE"/>
</dbReference>
<proteinExistence type="inferred from homology"/>
<name>A0A1G5Q8V4_9GAMM</name>
<evidence type="ECO:0000256" key="6">
    <source>
        <dbReference type="ARBA" id="ARBA00026066"/>
    </source>
</evidence>
<keyword evidence="5" id="KW-0501">Molybdenum cofactor biosynthesis</keyword>
<sequence length="149" mass="16764">MGVRVEIRSGALSPWEELAGHEQAKTKLKGRIGAAGVFVGTMRDFNEASDVTAMHLEHYPGMTETHLQRICAEAGERWELLDTLVVHRVGDLLPAEPIVLVAVWSEHRKDAFEACRFIMEDLKSKAPFWKKETLTDGSTRWVEKNTAGY</sequence>
<dbReference type="SUPFAM" id="SSF54690">
    <property type="entry name" value="Molybdopterin synthase subunit MoaE"/>
    <property type="match status" value="1"/>
</dbReference>
<protein>
    <recommendedName>
        <fullName evidence="4">Molybdopterin synthase catalytic subunit</fullName>
        <ecNumber evidence="3">2.8.1.12</ecNumber>
    </recommendedName>
    <alternativeName>
        <fullName evidence="9">MPT synthase subunit 2</fullName>
    </alternativeName>
    <alternativeName>
        <fullName evidence="7">Molybdenum cofactor biosynthesis protein E</fullName>
    </alternativeName>
    <alternativeName>
        <fullName evidence="8">Molybdopterin-converting factor large subunit</fullName>
    </alternativeName>
    <alternativeName>
        <fullName evidence="10">Molybdopterin-converting factor subunit 2</fullName>
    </alternativeName>
</protein>
<dbReference type="Gene3D" id="3.90.1170.40">
    <property type="entry name" value="Molybdopterin biosynthesis MoaE subunit"/>
    <property type="match status" value="1"/>
</dbReference>
<dbReference type="PANTHER" id="PTHR23404">
    <property type="entry name" value="MOLYBDOPTERIN SYNTHASE RELATED"/>
    <property type="match status" value="1"/>
</dbReference>
<evidence type="ECO:0000313" key="13">
    <source>
        <dbReference type="Proteomes" id="UP000199648"/>
    </source>
</evidence>
<comment type="catalytic activity">
    <reaction evidence="11">
        <text>2 [molybdopterin-synthase sulfur-carrier protein]-C-terminal-Gly-aminoethanethioate + cyclic pyranopterin phosphate + H2O = molybdopterin + 2 [molybdopterin-synthase sulfur-carrier protein]-C-terminal Gly-Gly + 2 H(+)</text>
        <dbReference type="Rhea" id="RHEA:26333"/>
        <dbReference type="Rhea" id="RHEA-COMP:12202"/>
        <dbReference type="Rhea" id="RHEA-COMP:19907"/>
        <dbReference type="ChEBI" id="CHEBI:15377"/>
        <dbReference type="ChEBI" id="CHEBI:15378"/>
        <dbReference type="ChEBI" id="CHEBI:58698"/>
        <dbReference type="ChEBI" id="CHEBI:59648"/>
        <dbReference type="ChEBI" id="CHEBI:90778"/>
        <dbReference type="ChEBI" id="CHEBI:232372"/>
        <dbReference type="EC" id="2.8.1.12"/>
    </reaction>
</comment>
<dbReference type="InterPro" id="IPR036563">
    <property type="entry name" value="MoaE_sf"/>
</dbReference>
<evidence type="ECO:0000256" key="10">
    <source>
        <dbReference type="ARBA" id="ARBA00032474"/>
    </source>
</evidence>
<evidence type="ECO:0000256" key="11">
    <source>
        <dbReference type="ARBA" id="ARBA00049878"/>
    </source>
</evidence>
<dbReference type="GO" id="GO:0006777">
    <property type="term" value="P:Mo-molybdopterin cofactor biosynthetic process"/>
    <property type="evidence" value="ECO:0007669"/>
    <property type="project" value="UniProtKB-KW"/>
</dbReference>
<evidence type="ECO:0000313" key="12">
    <source>
        <dbReference type="EMBL" id="SCZ57689.1"/>
    </source>
</evidence>
<evidence type="ECO:0000256" key="1">
    <source>
        <dbReference type="ARBA" id="ARBA00005046"/>
    </source>
</evidence>
<evidence type="ECO:0000256" key="4">
    <source>
        <dbReference type="ARBA" id="ARBA00013858"/>
    </source>
</evidence>